<evidence type="ECO:0000313" key="2">
    <source>
        <dbReference type="EMBL" id="UVD81808.1"/>
    </source>
</evidence>
<dbReference type="Pfam" id="PF02576">
    <property type="entry name" value="RimP_N"/>
    <property type="match status" value="1"/>
</dbReference>
<organism evidence="2 3">
    <name type="scientific">Mycoplasma iguanae</name>
    <dbReference type="NCBI Taxonomy" id="292461"/>
    <lineage>
        <taxon>Bacteria</taxon>
        <taxon>Bacillati</taxon>
        <taxon>Mycoplasmatota</taxon>
        <taxon>Mollicutes</taxon>
        <taxon>Mycoplasmataceae</taxon>
        <taxon>Mycoplasma</taxon>
    </lineage>
</organism>
<dbReference type="InterPro" id="IPR035956">
    <property type="entry name" value="RimP_N_sf"/>
</dbReference>
<sequence>MDIEKLLKDQFPVINKAFFEREIQLLFLRVEVNLVTMDEVENISRKISDFLDEKYTADGEYYLDVYSKGSEPTFEYEEIAKHLERYVEIELVDQSIPLIVKLQAADEVKLLALENHKGQMKKIIVPKEKIKSLKLHIKI</sequence>
<evidence type="ECO:0000313" key="3">
    <source>
        <dbReference type="Proteomes" id="UP001059252"/>
    </source>
</evidence>
<feature type="domain" description="Ribosome maturation factor RimP N-terminal" evidence="1">
    <location>
        <begin position="29"/>
        <end position="70"/>
    </location>
</feature>
<reference evidence="2" key="1">
    <citation type="submission" date="2022-08" db="EMBL/GenBank/DDBJ databases">
        <title>Complete genome of Mycoplasma iguanae type strain 2327.</title>
        <authorList>
            <person name="Spergser J."/>
        </authorList>
    </citation>
    <scope>NUCLEOTIDE SEQUENCE</scope>
    <source>
        <strain evidence="2">2327</strain>
    </source>
</reference>
<name>A0ABY5R8P3_9MOLU</name>
<dbReference type="Proteomes" id="UP001059252">
    <property type="component" value="Chromosome"/>
</dbReference>
<dbReference type="RefSeq" id="WP_258210982.1">
    <property type="nucleotide sequence ID" value="NZ_CP102734.1"/>
</dbReference>
<accession>A0ABY5R8P3</accession>
<protein>
    <recommendedName>
        <fullName evidence="1">Ribosome maturation factor RimP N-terminal domain-containing protein</fullName>
    </recommendedName>
</protein>
<dbReference type="SUPFAM" id="SSF75420">
    <property type="entry name" value="YhbC-like, N-terminal domain"/>
    <property type="match status" value="1"/>
</dbReference>
<dbReference type="EMBL" id="CP102734">
    <property type="protein sequence ID" value="UVD81808.1"/>
    <property type="molecule type" value="Genomic_DNA"/>
</dbReference>
<evidence type="ECO:0000259" key="1">
    <source>
        <dbReference type="Pfam" id="PF02576"/>
    </source>
</evidence>
<keyword evidence="3" id="KW-1185">Reference proteome</keyword>
<proteinExistence type="predicted"/>
<gene>
    <name evidence="2" type="ORF">NV226_00620</name>
</gene>
<dbReference type="InterPro" id="IPR028989">
    <property type="entry name" value="RimP_N"/>
</dbReference>